<dbReference type="InterPro" id="IPR010065">
    <property type="entry name" value="AA_ABC_transptr_permease_3TM"/>
</dbReference>
<protein>
    <submittedName>
        <fullName evidence="11">Amino acid ABC transporter permease</fullName>
    </submittedName>
</protein>
<evidence type="ECO:0000256" key="3">
    <source>
        <dbReference type="ARBA" id="ARBA00022448"/>
    </source>
</evidence>
<comment type="similarity">
    <text evidence="2">Belongs to the binding-protein-dependent transport system permease family. HisMQ subfamily.</text>
</comment>
<keyword evidence="5 9" id="KW-0812">Transmembrane</keyword>
<feature type="transmembrane region" description="Helical" evidence="9">
    <location>
        <begin position="27"/>
        <end position="45"/>
    </location>
</feature>
<organism evidence="11 12">
    <name type="scientific">Microvirga puerhi</name>
    <dbReference type="NCBI Taxonomy" id="2876078"/>
    <lineage>
        <taxon>Bacteria</taxon>
        <taxon>Pseudomonadati</taxon>
        <taxon>Pseudomonadota</taxon>
        <taxon>Alphaproteobacteria</taxon>
        <taxon>Hyphomicrobiales</taxon>
        <taxon>Methylobacteriaceae</taxon>
        <taxon>Microvirga</taxon>
    </lineage>
</organism>
<keyword evidence="4" id="KW-1003">Cell membrane</keyword>
<feature type="transmembrane region" description="Helical" evidence="9">
    <location>
        <begin position="369"/>
        <end position="394"/>
    </location>
</feature>
<dbReference type="PROSITE" id="PS50928">
    <property type="entry name" value="ABC_TM1"/>
    <property type="match status" value="1"/>
</dbReference>
<feature type="transmembrane region" description="Helical" evidence="9">
    <location>
        <begin position="271"/>
        <end position="290"/>
    </location>
</feature>
<feature type="transmembrane region" description="Helical" evidence="9">
    <location>
        <begin position="226"/>
        <end position="251"/>
    </location>
</feature>
<feature type="transmembrane region" description="Helical" evidence="9">
    <location>
        <begin position="183"/>
        <end position="205"/>
    </location>
</feature>
<evidence type="ECO:0000256" key="5">
    <source>
        <dbReference type="ARBA" id="ARBA00022692"/>
    </source>
</evidence>
<evidence type="ECO:0000256" key="1">
    <source>
        <dbReference type="ARBA" id="ARBA00004429"/>
    </source>
</evidence>
<feature type="transmembrane region" description="Helical" evidence="9">
    <location>
        <begin position="89"/>
        <end position="115"/>
    </location>
</feature>
<feature type="transmembrane region" description="Helical" evidence="9">
    <location>
        <begin position="57"/>
        <end position="77"/>
    </location>
</feature>
<accession>A0ABS7VMP6</accession>
<dbReference type="RefSeq" id="WP_224313145.1">
    <property type="nucleotide sequence ID" value="NZ_JAIRBM010000007.1"/>
</dbReference>
<dbReference type="Proteomes" id="UP000704176">
    <property type="component" value="Unassembled WGS sequence"/>
</dbReference>
<dbReference type="InterPro" id="IPR043429">
    <property type="entry name" value="ArtM/GltK/GlnP/TcyL/YhdX-like"/>
</dbReference>
<keyword evidence="8 9" id="KW-0472">Membrane</keyword>
<dbReference type="SUPFAM" id="SSF161098">
    <property type="entry name" value="MetI-like"/>
    <property type="match status" value="2"/>
</dbReference>
<dbReference type="InterPro" id="IPR000515">
    <property type="entry name" value="MetI-like"/>
</dbReference>
<dbReference type="Gene3D" id="1.10.3720.10">
    <property type="entry name" value="MetI-like"/>
    <property type="match status" value="2"/>
</dbReference>
<reference evidence="11 12" key="1">
    <citation type="submission" date="2021-09" db="EMBL/GenBank/DDBJ databases">
        <title>The complete genome sequence of a new microorganism.</title>
        <authorList>
            <person name="Zi Z."/>
        </authorList>
    </citation>
    <scope>NUCLEOTIDE SEQUENCE [LARGE SCALE GENOMIC DNA]</scope>
    <source>
        <strain evidence="11 12">WGZ8</strain>
    </source>
</reference>
<gene>
    <name evidence="11" type="ORF">K9B37_11080</name>
</gene>
<keyword evidence="7 9" id="KW-1133">Transmembrane helix</keyword>
<keyword evidence="6" id="KW-0029">Amino-acid transport</keyword>
<dbReference type="PANTHER" id="PTHR30614">
    <property type="entry name" value="MEMBRANE COMPONENT OF AMINO ACID ABC TRANSPORTER"/>
    <property type="match status" value="1"/>
</dbReference>
<dbReference type="PANTHER" id="PTHR30614:SF37">
    <property type="entry name" value="AMINO-ACID ABC TRANSPORTER PERMEASE PROTEIN YHDX-RELATED"/>
    <property type="match status" value="1"/>
</dbReference>
<name>A0ABS7VMP6_9HYPH</name>
<sequence>MGSVNSVVSQAEPPKKSFLYDPKVRAAFYQILLVVVVTYLFYKAATNAIENLQRAKIASGFGFLENTAGFDISQSLIPFSAAGSTYGDAFLVGLLNTLVVAAIGIVFATILGFAIGIARLSTNWMVAKVAMVYVELLRNIPLLLQLLFWYIAVLGPLPQPRNSLEMGGGFFLNSRGLFMPRPIFASDVSAILIALAIGVVGAFVFRHWAKKQQAATGRQYRVGLVTLGLVLGLPILTWIVLALTATNPIGFDPPRKGTFNLQGGMQILPEFVALLIGLTTYTAAFIAEVVRAGILAVSKGQSEAAGSLGLKPGQILRLVVVPQAMRVIVPPLTSQYLNLTKNSSLAVAIGYPDLVQVFMGTVLNQTGQAIEVVVITMGVYLTISLVTSLVMNTYNRRVAIVER</sequence>
<dbReference type="InterPro" id="IPR035906">
    <property type="entry name" value="MetI-like_sf"/>
</dbReference>
<dbReference type="Pfam" id="PF00528">
    <property type="entry name" value="BPD_transp_1"/>
    <property type="match status" value="1"/>
</dbReference>
<comment type="subcellular location">
    <subcellularLocation>
        <location evidence="1">Cell inner membrane</location>
        <topology evidence="1">Multi-pass membrane protein</topology>
    </subcellularLocation>
    <subcellularLocation>
        <location evidence="9">Cell membrane</location>
        <topology evidence="9">Multi-pass membrane protein</topology>
    </subcellularLocation>
</comment>
<feature type="domain" description="ABC transmembrane type-1" evidence="10">
    <location>
        <begin position="94"/>
        <end position="391"/>
    </location>
</feature>
<feature type="transmembrane region" description="Helical" evidence="9">
    <location>
        <begin position="136"/>
        <end position="157"/>
    </location>
</feature>
<evidence type="ECO:0000313" key="11">
    <source>
        <dbReference type="EMBL" id="MBZ6076819.1"/>
    </source>
</evidence>
<evidence type="ECO:0000256" key="7">
    <source>
        <dbReference type="ARBA" id="ARBA00022989"/>
    </source>
</evidence>
<evidence type="ECO:0000259" key="10">
    <source>
        <dbReference type="PROSITE" id="PS50928"/>
    </source>
</evidence>
<keyword evidence="12" id="KW-1185">Reference proteome</keyword>
<dbReference type="CDD" id="cd06261">
    <property type="entry name" value="TM_PBP2"/>
    <property type="match status" value="2"/>
</dbReference>
<evidence type="ECO:0000256" key="8">
    <source>
        <dbReference type="ARBA" id="ARBA00023136"/>
    </source>
</evidence>
<dbReference type="NCBIfam" id="TIGR01726">
    <property type="entry name" value="HEQRo_perm_3TM"/>
    <property type="match status" value="1"/>
</dbReference>
<evidence type="ECO:0000256" key="6">
    <source>
        <dbReference type="ARBA" id="ARBA00022970"/>
    </source>
</evidence>
<comment type="caution">
    <text evidence="11">The sequence shown here is derived from an EMBL/GenBank/DDBJ whole genome shotgun (WGS) entry which is preliminary data.</text>
</comment>
<keyword evidence="3 9" id="KW-0813">Transport</keyword>
<evidence type="ECO:0000256" key="9">
    <source>
        <dbReference type="RuleBase" id="RU363032"/>
    </source>
</evidence>
<dbReference type="EMBL" id="JAIRBM010000007">
    <property type="protein sequence ID" value="MBZ6076819.1"/>
    <property type="molecule type" value="Genomic_DNA"/>
</dbReference>
<proteinExistence type="inferred from homology"/>
<evidence type="ECO:0000313" key="12">
    <source>
        <dbReference type="Proteomes" id="UP000704176"/>
    </source>
</evidence>
<evidence type="ECO:0000256" key="4">
    <source>
        <dbReference type="ARBA" id="ARBA00022475"/>
    </source>
</evidence>
<evidence type="ECO:0000256" key="2">
    <source>
        <dbReference type="ARBA" id="ARBA00010072"/>
    </source>
</evidence>